<evidence type="ECO:0000313" key="2">
    <source>
        <dbReference type="Proteomes" id="UP000649617"/>
    </source>
</evidence>
<accession>A0A812LY83</accession>
<organism evidence="1 2">
    <name type="scientific">Symbiodinium pilosum</name>
    <name type="common">Dinoflagellate</name>
    <dbReference type="NCBI Taxonomy" id="2952"/>
    <lineage>
        <taxon>Eukaryota</taxon>
        <taxon>Sar</taxon>
        <taxon>Alveolata</taxon>
        <taxon>Dinophyceae</taxon>
        <taxon>Suessiales</taxon>
        <taxon>Symbiodiniaceae</taxon>
        <taxon>Symbiodinium</taxon>
    </lineage>
</organism>
<name>A0A812LY83_SYMPI</name>
<evidence type="ECO:0000313" key="1">
    <source>
        <dbReference type="EMBL" id="CAE7253958.1"/>
    </source>
</evidence>
<proteinExistence type="predicted"/>
<keyword evidence="2" id="KW-1185">Reference proteome</keyword>
<dbReference type="Proteomes" id="UP000649617">
    <property type="component" value="Unassembled WGS sequence"/>
</dbReference>
<protein>
    <submittedName>
        <fullName evidence="1">Uncharacterized protein</fullName>
    </submittedName>
</protein>
<dbReference type="AlphaFoldDB" id="A0A812LY83"/>
<sequence>MSTLAVHFESIVKFNFDPYREPLQVKFDSSDRQLKNFSTRYIDGFTKGLVGHLIVAIVDQLEIPDDELDSPDLAPLLNSLRFYKANYRHRDDPAQFCYDALRSFSAICFRSPLQSFTFSCVISTGIGNETAEKQAPSALEMLAMFKAAIACIRTGQKRQVPLRDALNQAVADYNKAVIRKFKVDSGKKKMLLNLLRSPDDFLECLTQHYDKHRHTQSGHLVIHA</sequence>
<reference evidence="1" key="1">
    <citation type="submission" date="2021-02" db="EMBL/GenBank/DDBJ databases">
        <authorList>
            <person name="Dougan E. K."/>
            <person name="Rhodes N."/>
            <person name="Thang M."/>
            <person name="Chan C."/>
        </authorList>
    </citation>
    <scope>NUCLEOTIDE SEQUENCE</scope>
</reference>
<dbReference type="OrthoDB" id="429208at2759"/>
<gene>
    <name evidence="1" type="ORF">SPIL2461_LOCUS5021</name>
</gene>
<dbReference type="EMBL" id="CAJNIZ010006952">
    <property type="protein sequence ID" value="CAE7253958.1"/>
    <property type="molecule type" value="Genomic_DNA"/>
</dbReference>
<comment type="caution">
    <text evidence="1">The sequence shown here is derived from an EMBL/GenBank/DDBJ whole genome shotgun (WGS) entry which is preliminary data.</text>
</comment>